<evidence type="ECO:0000259" key="4">
    <source>
        <dbReference type="PROSITE" id="PS50932"/>
    </source>
</evidence>
<dbReference type="Gene3D" id="1.10.260.40">
    <property type="entry name" value="lambda repressor-like DNA-binding domains"/>
    <property type="match status" value="1"/>
</dbReference>
<feature type="domain" description="HTH lacI-type" evidence="4">
    <location>
        <begin position="2"/>
        <end position="56"/>
    </location>
</feature>
<protein>
    <submittedName>
        <fullName evidence="5">Transcriptional regulator, LacI family</fullName>
    </submittedName>
</protein>
<dbReference type="GO" id="GO:0000976">
    <property type="term" value="F:transcription cis-regulatory region binding"/>
    <property type="evidence" value="ECO:0007669"/>
    <property type="project" value="TreeGrafter"/>
</dbReference>
<dbReference type="PANTHER" id="PTHR30146:SF109">
    <property type="entry name" value="HTH-TYPE TRANSCRIPTIONAL REGULATOR GALS"/>
    <property type="match status" value="1"/>
</dbReference>
<dbReference type="PROSITE" id="PS50932">
    <property type="entry name" value="HTH_LACI_2"/>
    <property type="match status" value="1"/>
</dbReference>
<evidence type="ECO:0000256" key="2">
    <source>
        <dbReference type="ARBA" id="ARBA00023125"/>
    </source>
</evidence>
<evidence type="ECO:0000256" key="1">
    <source>
        <dbReference type="ARBA" id="ARBA00023015"/>
    </source>
</evidence>
<dbReference type="PANTHER" id="PTHR30146">
    <property type="entry name" value="LACI-RELATED TRANSCRIPTIONAL REPRESSOR"/>
    <property type="match status" value="1"/>
</dbReference>
<dbReference type="SMART" id="SM00354">
    <property type="entry name" value="HTH_LACI"/>
    <property type="match status" value="1"/>
</dbReference>
<evidence type="ECO:0000313" key="6">
    <source>
        <dbReference type="Proteomes" id="UP000003561"/>
    </source>
</evidence>
<evidence type="ECO:0000313" key="5">
    <source>
        <dbReference type="EMBL" id="EEG93509.1"/>
    </source>
</evidence>
<name>C0FV90_9FIRM</name>
<dbReference type="InterPro" id="IPR000843">
    <property type="entry name" value="HTH_LacI"/>
</dbReference>
<organism evidence="5 6">
    <name type="scientific">Roseburia inulinivorans DSM 16841</name>
    <dbReference type="NCBI Taxonomy" id="622312"/>
    <lineage>
        <taxon>Bacteria</taxon>
        <taxon>Bacillati</taxon>
        <taxon>Bacillota</taxon>
        <taxon>Clostridia</taxon>
        <taxon>Lachnospirales</taxon>
        <taxon>Lachnospiraceae</taxon>
        <taxon>Roseburia</taxon>
    </lineage>
</organism>
<proteinExistence type="predicted"/>
<dbReference type="GO" id="GO:0003700">
    <property type="term" value="F:DNA-binding transcription factor activity"/>
    <property type="evidence" value="ECO:0007669"/>
    <property type="project" value="TreeGrafter"/>
</dbReference>
<dbReference type="EMBL" id="ACFY01000098">
    <property type="protein sequence ID" value="EEG93509.1"/>
    <property type="molecule type" value="Genomic_DNA"/>
</dbReference>
<dbReference type="InterPro" id="IPR010982">
    <property type="entry name" value="Lambda_DNA-bd_dom_sf"/>
</dbReference>
<keyword evidence="1" id="KW-0805">Transcription regulation</keyword>
<dbReference type="PROSITE" id="PS00356">
    <property type="entry name" value="HTH_LACI_1"/>
    <property type="match status" value="1"/>
</dbReference>
<accession>C0FV90</accession>
<reference evidence="5 6" key="1">
    <citation type="submission" date="2009-02" db="EMBL/GenBank/DDBJ databases">
        <authorList>
            <person name="Fulton L."/>
            <person name="Clifton S."/>
            <person name="Fulton B."/>
            <person name="Xu J."/>
            <person name="Minx P."/>
            <person name="Pepin K.H."/>
            <person name="Johnson M."/>
            <person name="Bhonagiri V."/>
            <person name="Nash W.E."/>
            <person name="Mardis E.R."/>
            <person name="Wilson R.K."/>
        </authorList>
    </citation>
    <scope>NUCLEOTIDE SEQUENCE [LARGE SCALE GENOMIC DNA]</scope>
    <source>
        <strain evidence="5 6">DSM 16841</strain>
    </source>
</reference>
<dbReference type="Proteomes" id="UP000003561">
    <property type="component" value="Unassembled WGS sequence"/>
</dbReference>
<dbReference type="eggNOG" id="COG1609">
    <property type="taxonomic scope" value="Bacteria"/>
</dbReference>
<keyword evidence="2" id="KW-0238">DNA-binding</keyword>
<comment type="caution">
    <text evidence="5">The sequence shown here is derived from an EMBL/GenBank/DDBJ whole genome shotgun (WGS) entry which is preliminary data.</text>
</comment>
<dbReference type="Pfam" id="PF00356">
    <property type="entry name" value="LacI"/>
    <property type="match status" value="1"/>
</dbReference>
<sequence length="79" mass="8732">MTTLKDIAAAAGVSIGTVDRALKDRGRVNPQVAQHIKDLAKEMDYHPNKIASGLVNRSRNYKIAVILHITGNVIFLMKY</sequence>
<dbReference type="RefSeq" id="WP_007887178.1">
    <property type="nucleotide sequence ID" value="NZ_ACFY01000098.1"/>
</dbReference>
<dbReference type="CDD" id="cd01392">
    <property type="entry name" value="HTH_LacI"/>
    <property type="match status" value="1"/>
</dbReference>
<gene>
    <name evidence="5" type="ORF">ROSEINA2194_02663</name>
</gene>
<reference evidence="5 6" key="2">
    <citation type="submission" date="2009-03" db="EMBL/GenBank/DDBJ databases">
        <title>Draft genome sequence of Roseburia inulinivorans (DSM 16841).</title>
        <authorList>
            <person name="Sudarsanam P."/>
            <person name="Ley R."/>
            <person name="Guruge J."/>
            <person name="Turnbaugh P.J."/>
            <person name="Mahowald M."/>
            <person name="Liep D."/>
            <person name="Gordon J."/>
        </authorList>
    </citation>
    <scope>NUCLEOTIDE SEQUENCE [LARGE SCALE GENOMIC DNA]</scope>
    <source>
        <strain evidence="5 6">DSM 16841</strain>
    </source>
</reference>
<evidence type="ECO:0000256" key="3">
    <source>
        <dbReference type="ARBA" id="ARBA00023163"/>
    </source>
</evidence>
<dbReference type="SUPFAM" id="SSF47413">
    <property type="entry name" value="lambda repressor-like DNA-binding domains"/>
    <property type="match status" value="1"/>
</dbReference>
<dbReference type="AlphaFoldDB" id="C0FV90"/>
<keyword evidence="3" id="KW-0804">Transcription</keyword>